<dbReference type="CDD" id="cd00038">
    <property type="entry name" value="CAP_ED"/>
    <property type="match status" value="1"/>
</dbReference>
<reference evidence="4" key="1">
    <citation type="submission" date="2016-10" db="EMBL/GenBank/DDBJ databases">
        <authorList>
            <person name="Varghese N."/>
            <person name="Submissions S."/>
        </authorList>
    </citation>
    <scope>NUCLEOTIDE SEQUENCE [LARGE SCALE GENOMIC DNA]</scope>
    <source>
        <strain evidence="4">GAS369</strain>
    </source>
</reference>
<dbReference type="PANTHER" id="PTHR24567">
    <property type="entry name" value="CRP FAMILY TRANSCRIPTIONAL REGULATORY PROTEIN"/>
    <property type="match status" value="1"/>
</dbReference>
<proteinExistence type="predicted"/>
<dbReference type="InterPro" id="IPR014710">
    <property type="entry name" value="RmlC-like_jellyroll"/>
</dbReference>
<gene>
    <name evidence="3" type="ORF">SAMN05444158_3186</name>
</gene>
<dbReference type="PANTHER" id="PTHR24567:SF68">
    <property type="entry name" value="DNA-BINDING TRANSCRIPTIONAL DUAL REGULATOR CRP"/>
    <property type="match status" value="1"/>
</dbReference>
<dbReference type="SUPFAM" id="SSF51206">
    <property type="entry name" value="cAMP-binding domain-like"/>
    <property type="match status" value="1"/>
</dbReference>
<evidence type="ECO:0000313" key="3">
    <source>
        <dbReference type="EMBL" id="SDS78122.1"/>
    </source>
</evidence>
<name>A0A1H1V019_9BRAD</name>
<sequence>MNWIEVAGYLASALVLATFCMKTMIPLRAAAICSNFAFIIYGFYDSVYPVLILHAILLPLNTWRAVQMLRLIRRVEIASKGDLSTDWLKPFMKEERLKAGEIIFNRGDHAERLYMVLSGNVHIEQIDFTLHPGDLFGEIGLFSADHQRTQTARALTDINLLWIGEGELAQICYQNPGIAFYFLRLTTNRLIANASRLSTSLATASTVS</sequence>
<keyword evidence="1" id="KW-0812">Transmembrane</keyword>
<dbReference type="SMART" id="SM00100">
    <property type="entry name" value="cNMP"/>
    <property type="match status" value="1"/>
</dbReference>
<organism evidence="3 4">
    <name type="scientific">Bradyrhizobium canariense</name>
    <dbReference type="NCBI Taxonomy" id="255045"/>
    <lineage>
        <taxon>Bacteria</taxon>
        <taxon>Pseudomonadati</taxon>
        <taxon>Pseudomonadota</taxon>
        <taxon>Alphaproteobacteria</taxon>
        <taxon>Hyphomicrobiales</taxon>
        <taxon>Nitrobacteraceae</taxon>
        <taxon>Bradyrhizobium</taxon>
    </lineage>
</organism>
<dbReference type="RefSeq" id="WP_146687926.1">
    <property type="nucleotide sequence ID" value="NZ_LT629750.1"/>
</dbReference>
<evidence type="ECO:0000259" key="2">
    <source>
        <dbReference type="PROSITE" id="PS50042"/>
    </source>
</evidence>
<dbReference type="InterPro" id="IPR050397">
    <property type="entry name" value="Env_Response_Regulators"/>
</dbReference>
<dbReference type="GO" id="GO:0003700">
    <property type="term" value="F:DNA-binding transcription factor activity"/>
    <property type="evidence" value="ECO:0007669"/>
    <property type="project" value="TreeGrafter"/>
</dbReference>
<feature type="transmembrane region" description="Helical" evidence="1">
    <location>
        <begin position="46"/>
        <end position="66"/>
    </location>
</feature>
<dbReference type="AlphaFoldDB" id="A0A1H1V019"/>
<dbReference type="Pfam" id="PF00027">
    <property type="entry name" value="cNMP_binding"/>
    <property type="match status" value="1"/>
</dbReference>
<evidence type="ECO:0000313" key="4">
    <source>
        <dbReference type="Proteomes" id="UP000243904"/>
    </source>
</evidence>
<accession>A0A1H1V019</accession>
<dbReference type="Gene3D" id="2.60.120.10">
    <property type="entry name" value="Jelly Rolls"/>
    <property type="match status" value="1"/>
</dbReference>
<dbReference type="InterPro" id="IPR000595">
    <property type="entry name" value="cNMP-bd_dom"/>
</dbReference>
<dbReference type="InterPro" id="IPR018490">
    <property type="entry name" value="cNMP-bd_dom_sf"/>
</dbReference>
<keyword evidence="4" id="KW-1185">Reference proteome</keyword>
<dbReference type="GO" id="GO:0005829">
    <property type="term" value="C:cytosol"/>
    <property type="evidence" value="ECO:0007669"/>
    <property type="project" value="TreeGrafter"/>
</dbReference>
<dbReference type="EMBL" id="LT629750">
    <property type="protein sequence ID" value="SDS78122.1"/>
    <property type="molecule type" value="Genomic_DNA"/>
</dbReference>
<keyword evidence="1" id="KW-0472">Membrane</keyword>
<keyword evidence="1" id="KW-1133">Transmembrane helix</keyword>
<protein>
    <submittedName>
        <fullName evidence="3">Cyclic nucleotide-binding domain-containing protein</fullName>
    </submittedName>
</protein>
<feature type="domain" description="Cyclic nucleotide-binding" evidence="2">
    <location>
        <begin position="92"/>
        <end position="171"/>
    </location>
</feature>
<evidence type="ECO:0000256" key="1">
    <source>
        <dbReference type="SAM" id="Phobius"/>
    </source>
</evidence>
<dbReference type="Proteomes" id="UP000243904">
    <property type="component" value="Chromosome I"/>
</dbReference>
<dbReference type="PROSITE" id="PS50042">
    <property type="entry name" value="CNMP_BINDING_3"/>
    <property type="match status" value="1"/>
</dbReference>